<dbReference type="KEGG" id="ege:EM595_1920"/>
<name>A0A0U5L0F5_9GAMM</name>
<gene>
    <name evidence="1" type="ORF">EM595_1920</name>
</gene>
<proteinExistence type="predicted"/>
<evidence type="ECO:0000313" key="1">
    <source>
        <dbReference type="EMBL" id="CUU24154.1"/>
    </source>
</evidence>
<dbReference type="AlphaFoldDB" id="A0A0U5L0F5"/>
<keyword evidence="2" id="KW-1185">Reference proteome</keyword>
<reference evidence="2" key="1">
    <citation type="submission" date="2015-11" db="EMBL/GenBank/DDBJ databases">
        <authorList>
            <person name="Blom J."/>
        </authorList>
    </citation>
    <scope>NUCLEOTIDE SEQUENCE [LARGE SCALE GENOMIC DNA]</scope>
</reference>
<dbReference type="Proteomes" id="UP000059419">
    <property type="component" value="Chromosome 1"/>
</dbReference>
<evidence type="ECO:0000313" key="2">
    <source>
        <dbReference type="Proteomes" id="UP000059419"/>
    </source>
</evidence>
<accession>A0A0U5L0F5</accession>
<dbReference type="EMBL" id="LN907827">
    <property type="protein sequence ID" value="CUU24154.1"/>
    <property type="molecule type" value="Genomic_DNA"/>
</dbReference>
<protein>
    <submittedName>
        <fullName evidence="1">Uncharacterized protein</fullName>
    </submittedName>
</protein>
<dbReference type="PATRIC" id="fig|1619313.3.peg.1993"/>
<sequence>MLAEHSKPELDDVTRGMKGFYCQQSVADSSLRLTGVNDGYTC</sequence>
<organism evidence="1 2">
    <name type="scientific">Duffyella gerundensis</name>
    <dbReference type="NCBI Taxonomy" id="1619313"/>
    <lineage>
        <taxon>Bacteria</taxon>
        <taxon>Pseudomonadati</taxon>
        <taxon>Pseudomonadota</taxon>
        <taxon>Gammaproteobacteria</taxon>
        <taxon>Enterobacterales</taxon>
        <taxon>Erwiniaceae</taxon>
        <taxon>Duffyella</taxon>
    </lineage>
</organism>